<evidence type="ECO:0008006" key="4">
    <source>
        <dbReference type="Google" id="ProtNLM"/>
    </source>
</evidence>
<organism evidence="2 3">
    <name type="scientific">Flavimobilis marinus</name>
    <dbReference type="NCBI Taxonomy" id="285351"/>
    <lineage>
        <taxon>Bacteria</taxon>
        <taxon>Bacillati</taxon>
        <taxon>Actinomycetota</taxon>
        <taxon>Actinomycetes</taxon>
        <taxon>Micrococcales</taxon>
        <taxon>Jonesiaceae</taxon>
        <taxon>Flavimobilis</taxon>
    </lineage>
</organism>
<accession>A0A1I2F6E2</accession>
<reference evidence="3" key="1">
    <citation type="submission" date="2016-10" db="EMBL/GenBank/DDBJ databases">
        <authorList>
            <person name="Varghese N."/>
            <person name="Submissions S."/>
        </authorList>
    </citation>
    <scope>NUCLEOTIDE SEQUENCE [LARGE SCALE GENOMIC DNA]</scope>
    <source>
        <strain evidence="3">DSM 19083</strain>
    </source>
</reference>
<dbReference type="AlphaFoldDB" id="A0A1I2F6E2"/>
<name>A0A1I2F6E2_9MICO</name>
<feature type="transmembrane region" description="Helical" evidence="1">
    <location>
        <begin position="12"/>
        <end position="34"/>
    </location>
</feature>
<gene>
    <name evidence="2" type="ORF">SAMN04488035_1115</name>
</gene>
<keyword evidence="1" id="KW-0812">Transmembrane</keyword>
<evidence type="ECO:0000313" key="3">
    <source>
        <dbReference type="Proteomes" id="UP000198520"/>
    </source>
</evidence>
<keyword evidence="1" id="KW-0472">Membrane</keyword>
<evidence type="ECO:0000256" key="1">
    <source>
        <dbReference type="SAM" id="Phobius"/>
    </source>
</evidence>
<protein>
    <recommendedName>
        <fullName evidence="4">DUF2752 domain-containing protein</fullName>
    </recommendedName>
</protein>
<dbReference type="OrthoDB" id="5966662at2"/>
<proteinExistence type="predicted"/>
<feature type="transmembrane region" description="Helical" evidence="1">
    <location>
        <begin position="46"/>
        <end position="70"/>
    </location>
</feature>
<dbReference type="InterPro" id="IPR021215">
    <property type="entry name" value="DUF2752"/>
</dbReference>
<sequence>MLVLAVRDPHVPGSYGVCPVYAVTGLLCAGCGALRATHELATLDVAAAWALNPLWVLVVPVLLGLWVAWLGARAGWWRIPPLAPALVASAWGALGVLVIGYSVLRNVVGDGSLVV</sequence>
<dbReference type="Proteomes" id="UP000198520">
    <property type="component" value="Unassembled WGS sequence"/>
</dbReference>
<dbReference type="Pfam" id="PF10825">
    <property type="entry name" value="DUF2752"/>
    <property type="match status" value="1"/>
</dbReference>
<keyword evidence="1" id="KW-1133">Transmembrane helix</keyword>
<dbReference type="EMBL" id="FONZ01000002">
    <property type="protein sequence ID" value="SFF00080.1"/>
    <property type="molecule type" value="Genomic_DNA"/>
</dbReference>
<dbReference type="STRING" id="285351.SAMN04488035_1115"/>
<evidence type="ECO:0000313" key="2">
    <source>
        <dbReference type="EMBL" id="SFF00080.1"/>
    </source>
</evidence>
<keyword evidence="3" id="KW-1185">Reference proteome</keyword>
<feature type="transmembrane region" description="Helical" evidence="1">
    <location>
        <begin position="82"/>
        <end position="104"/>
    </location>
</feature>